<name>A0A3B1CRQ1_9ZZZZ</name>
<sequence length="146" mass="16785">YKSRRVAGLFGVYRRSGFCHKFLRREGDKKVASNKIIVKFLSRPFGTIHYVEGLRAALGIASGWDEHEVFLLFMGEGAYYVLNGVGRTDSLKYINTLEKLGFGLYVERESLTDLGIDENDVSKEFTIISRQDAFEKMKEYDFTIDF</sequence>
<accession>A0A3B1CRQ1</accession>
<dbReference type="Gene3D" id="3.40.1260.10">
    <property type="entry name" value="DsrEFH-like"/>
    <property type="match status" value="1"/>
</dbReference>
<dbReference type="InterPro" id="IPR027396">
    <property type="entry name" value="DsrEFH-like"/>
</dbReference>
<proteinExistence type="predicted"/>
<organism evidence="1">
    <name type="scientific">hydrothermal vent metagenome</name>
    <dbReference type="NCBI Taxonomy" id="652676"/>
    <lineage>
        <taxon>unclassified sequences</taxon>
        <taxon>metagenomes</taxon>
        <taxon>ecological metagenomes</taxon>
    </lineage>
</organism>
<dbReference type="SUPFAM" id="SSF75169">
    <property type="entry name" value="DsrEFH-like"/>
    <property type="match status" value="1"/>
</dbReference>
<gene>
    <name evidence="1" type="ORF">MNBD_NITROSPINAE04-11</name>
</gene>
<reference evidence="1" key="1">
    <citation type="submission" date="2018-06" db="EMBL/GenBank/DDBJ databases">
        <authorList>
            <person name="Zhirakovskaya E."/>
        </authorList>
    </citation>
    <scope>NUCLEOTIDE SEQUENCE</scope>
</reference>
<dbReference type="InterPro" id="IPR003787">
    <property type="entry name" value="Sulphur_relay_DsrE/F-like"/>
</dbReference>
<protein>
    <submittedName>
        <fullName evidence="1">Uncharacterized protein</fullName>
    </submittedName>
</protein>
<dbReference type="EMBL" id="UOGA01000207">
    <property type="protein sequence ID" value="VAX21685.1"/>
    <property type="molecule type" value="Genomic_DNA"/>
</dbReference>
<dbReference type="AlphaFoldDB" id="A0A3B1CRQ1"/>
<evidence type="ECO:0000313" key="1">
    <source>
        <dbReference type="EMBL" id="VAX21685.1"/>
    </source>
</evidence>
<dbReference type="Pfam" id="PF02635">
    <property type="entry name" value="DsrE"/>
    <property type="match status" value="1"/>
</dbReference>
<feature type="non-terminal residue" evidence="1">
    <location>
        <position position="1"/>
    </location>
</feature>